<keyword evidence="1" id="KW-1133">Transmembrane helix</keyword>
<dbReference type="Proteomes" id="UP000002943">
    <property type="component" value="Unassembled WGS sequence"/>
</dbReference>
<dbReference type="RefSeq" id="WP_009600231.1">
    <property type="nucleotide sequence ID" value="NZ_AEIU01000051.1"/>
</dbReference>
<dbReference type="AlphaFoldDB" id="E3BGY7"/>
<comment type="caution">
    <text evidence="2">The sequence shown here is derived from an EMBL/GenBank/DDBJ whole genome shotgun (WGS) entry which is preliminary data.</text>
</comment>
<feature type="non-terminal residue" evidence="2">
    <location>
        <position position="222"/>
    </location>
</feature>
<accession>E3BGY7</accession>
<reference evidence="2 3" key="1">
    <citation type="journal article" date="2012" name="Int. J. Syst. Evol. Microbiol.">
        <title>Vibrio caribbeanicus sp. nov., isolated from the marine sponge Scleritoderma cyanea.</title>
        <authorList>
            <person name="Hoffmann M."/>
            <person name="Monday S.R."/>
            <person name="Allard M.W."/>
            <person name="Strain E.A."/>
            <person name="Whittaker P."/>
            <person name="Naum M."/>
            <person name="McCarthy P.J."/>
            <person name="Lopez J.V."/>
            <person name="Fischer M."/>
            <person name="Brown E.W."/>
        </authorList>
    </citation>
    <scope>NUCLEOTIDE SEQUENCE [LARGE SCALE GENOMIC DNA]</scope>
    <source>
        <strain evidence="2 3">ATCC BAA-2122</strain>
    </source>
</reference>
<dbReference type="OrthoDB" id="6198184at2"/>
<feature type="transmembrane region" description="Helical" evidence="1">
    <location>
        <begin position="7"/>
        <end position="24"/>
    </location>
</feature>
<evidence type="ECO:0000313" key="2">
    <source>
        <dbReference type="EMBL" id="EFP97706.1"/>
    </source>
</evidence>
<keyword evidence="1" id="KW-0812">Transmembrane</keyword>
<keyword evidence="1" id="KW-0472">Membrane</keyword>
<dbReference type="eggNOG" id="ENOG5031N4V">
    <property type="taxonomic scope" value="Bacteria"/>
</dbReference>
<proteinExistence type="predicted"/>
<evidence type="ECO:0000313" key="3">
    <source>
        <dbReference type="Proteomes" id="UP000002943"/>
    </source>
</evidence>
<name>E3BGY7_9VIBR</name>
<keyword evidence="3" id="KW-1185">Reference proteome</keyword>
<evidence type="ECO:0000256" key="1">
    <source>
        <dbReference type="SAM" id="Phobius"/>
    </source>
</evidence>
<gene>
    <name evidence="2" type="ORF">VIBC2010_06199</name>
</gene>
<organism evidence="2 3">
    <name type="scientific">Vibrio caribbeanicus ATCC BAA-2122</name>
    <dbReference type="NCBI Taxonomy" id="796620"/>
    <lineage>
        <taxon>Bacteria</taxon>
        <taxon>Pseudomonadati</taxon>
        <taxon>Pseudomonadota</taxon>
        <taxon>Gammaproteobacteria</taxon>
        <taxon>Vibrionales</taxon>
        <taxon>Vibrionaceae</taxon>
        <taxon>Vibrio</taxon>
    </lineage>
</organism>
<sequence>MPITMRNFLLIGIPLLIAFGFIIWPETVKEQTDVISDIEPVAELTKVPTLNQANVEKNQVMQTSPGTAEMLAEGSLILESESEQPAQAWLSQPTNALSNALYEFIETEQVSYLSTEDVPFSEEQRNAIMALSKDGSMLMFDNTESDYLDSYGLSESEVVSEFFGSAAEGDVILATSVRNEQGGIHYLVLPLQQTDGQSEAEWAETVKSAIELFKEQQEVELS</sequence>
<dbReference type="EMBL" id="AEIU01000051">
    <property type="protein sequence ID" value="EFP97706.1"/>
    <property type="molecule type" value="Genomic_DNA"/>
</dbReference>
<protein>
    <submittedName>
        <fullName evidence="2">Uncharacterized protein</fullName>
    </submittedName>
</protein>